<evidence type="ECO:0000256" key="2">
    <source>
        <dbReference type="ARBA" id="ARBA00023125"/>
    </source>
</evidence>
<sequence length="308" mass="34982">MKNSQTDNSNETSPIPLFALYGESGAIEDPGFVHIENIFSRSSLHGWVIRPHRHGRMFQTICMYRGAVEVQLDETVHRLEHPCAITLPPGAVHGFRFAPDTEGRVLTLAEPMLTGEHYSRCAPYFAPLFERPHTFALEAPLLGQLQQLLEQIECELNRSDTGRALMCEWLSRAALMTLRRQLDQQGLASESGSTPSNTLVGFRRLIENHFREHWTIERYADALGTSPARLNRLCKRLLGKTAKTLPQERLLLEAKRRLIYTSSNLDEIAYALGFQDPAYFSRFFKRTTGVTAGRFRSDNNFDTTQESP</sequence>
<dbReference type="EMBL" id="BMLT01000012">
    <property type="protein sequence ID" value="GGO87418.1"/>
    <property type="molecule type" value="Genomic_DNA"/>
</dbReference>
<dbReference type="InterPro" id="IPR009057">
    <property type="entry name" value="Homeodomain-like_sf"/>
</dbReference>
<keyword evidence="7" id="KW-1185">Reference proteome</keyword>
<evidence type="ECO:0000259" key="5">
    <source>
        <dbReference type="PROSITE" id="PS01124"/>
    </source>
</evidence>
<dbReference type="PANTHER" id="PTHR43280:SF32">
    <property type="entry name" value="TRANSCRIPTIONAL REGULATORY PROTEIN"/>
    <property type="match status" value="1"/>
</dbReference>
<keyword evidence="4" id="KW-0804">Transcription</keyword>
<evidence type="ECO:0000313" key="6">
    <source>
        <dbReference type="EMBL" id="GGO87418.1"/>
    </source>
</evidence>
<accession>A0A918DY13</accession>
<reference evidence="6 7" key="1">
    <citation type="journal article" date="2014" name="Int. J. Syst. Evol. Microbiol.">
        <title>Complete genome sequence of Corynebacterium casei LMG S-19264T (=DSM 44701T), isolated from a smear-ripened cheese.</title>
        <authorList>
            <consortium name="US DOE Joint Genome Institute (JGI-PGF)"/>
            <person name="Walter F."/>
            <person name="Albersmeier A."/>
            <person name="Kalinowski J."/>
            <person name="Ruckert C."/>
        </authorList>
    </citation>
    <scope>NUCLEOTIDE SEQUENCE [LARGE SCALE GENOMIC DNA]</scope>
    <source>
        <strain evidence="6 7">CGMCC 1.7286</strain>
    </source>
</reference>
<dbReference type="Gene3D" id="2.60.120.10">
    <property type="entry name" value="Jelly Rolls"/>
    <property type="match status" value="1"/>
</dbReference>
<dbReference type="Proteomes" id="UP000599578">
    <property type="component" value="Unassembled WGS sequence"/>
</dbReference>
<proteinExistence type="predicted"/>
<dbReference type="AlphaFoldDB" id="A0A918DY13"/>
<dbReference type="Gene3D" id="1.10.10.60">
    <property type="entry name" value="Homeodomain-like"/>
    <property type="match status" value="1"/>
</dbReference>
<dbReference type="Pfam" id="PF12833">
    <property type="entry name" value="HTH_18"/>
    <property type="match status" value="1"/>
</dbReference>
<dbReference type="RefSeq" id="WP_188862454.1">
    <property type="nucleotide sequence ID" value="NZ_BMLT01000012.1"/>
</dbReference>
<organism evidence="6 7">
    <name type="scientific">Marinobacterium nitratireducens</name>
    <dbReference type="NCBI Taxonomy" id="518897"/>
    <lineage>
        <taxon>Bacteria</taxon>
        <taxon>Pseudomonadati</taxon>
        <taxon>Pseudomonadota</taxon>
        <taxon>Gammaproteobacteria</taxon>
        <taxon>Oceanospirillales</taxon>
        <taxon>Oceanospirillaceae</taxon>
        <taxon>Marinobacterium</taxon>
    </lineage>
</organism>
<feature type="domain" description="HTH araC/xylS-type" evidence="5">
    <location>
        <begin position="200"/>
        <end position="298"/>
    </location>
</feature>
<dbReference type="InterPro" id="IPR011051">
    <property type="entry name" value="RmlC_Cupin_sf"/>
</dbReference>
<dbReference type="Pfam" id="PF02311">
    <property type="entry name" value="AraC_binding"/>
    <property type="match status" value="1"/>
</dbReference>
<name>A0A918DY13_9GAMM</name>
<evidence type="ECO:0000256" key="3">
    <source>
        <dbReference type="ARBA" id="ARBA00023159"/>
    </source>
</evidence>
<dbReference type="SUPFAM" id="SSF46689">
    <property type="entry name" value="Homeodomain-like"/>
    <property type="match status" value="1"/>
</dbReference>
<protein>
    <submittedName>
        <fullName evidence="6">AraC family transcriptional regulator</fullName>
    </submittedName>
</protein>
<evidence type="ECO:0000256" key="4">
    <source>
        <dbReference type="ARBA" id="ARBA00023163"/>
    </source>
</evidence>
<dbReference type="PROSITE" id="PS01124">
    <property type="entry name" value="HTH_ARAC_FAMILY_2"/>
    <property type="match status" value="1"/>
</dbReference>
<dbReference type="PRINTS" id="PR00032">
    <property type="entry name" value="HTHARAC"/>
</dbReference>
<comment type="caution">
    <text evidence="6">The sequence shown here is derived from an EMBL/GenBank/DDBJ whole genome shotgun (WGS) entry which is preliminary data.</text>
</comment>
<dbReference type="InterPro" id="IPR020449">
    <property type="entry name" value="Tscrpt_reg_AraC-type_HTH"/>
</dbReference>
<keyword evidence="3" id="KW-0010">Activator</keyword>
<evidence type="ECO:0000256" key="1">
    <source>
        <dbReference type="ARBA" id="ARBA00023015"/>
    </source>
</evidence>
<dbReference type="SMART" id="SM00342">
    <property type="entry name" value="HTH_ARAC"/>
    <property type="match status" value="1"/>
</dbReference>
<dbReference type="PANTHER" id="PTHR43280">
    <property type="entry name" value="ARAC-FAMILY TRANSCRIPTIONAL REGULATOR"/>
    <property type="match status" value="1"/>
</dbReference>
<keyword evidence="1" id="KW-0805">Transcription regulation</keyword>
<dbReference type="GO" id="GO:0003700">
    <property type="term" value="F:DNA-binding transcription factor activity"/>
    <property type="evidence" value="ECO:0007669"/>
    <property type="project" value="InterPro"/>
</dbReference>
<dbReference type="InterPro" id="IPR018060">
    <property type="entry name" value="HTH_AraC"/>
</dbReference>
<dbReference type="InterPro" id="IPR047264">
    <property type="entry name" value="Cupin_HpaA-like_N"/>
</dbReference>
<gene>
    <name evidence="6" type="ORF">GCM10011348_40590</name>
</gene>
<keyword evidence="2" id="KW-0238">DNA-binding</keyword>
<dbReference type="InterPro" id="IPR014710">
    <property type="entry name" value="RmlC-like_jellyroll"/>
</dbReference>
<dbReference type="GO" id="GO:0043565">
    <property type="term" value="F:sequence-specific DNA binding"/>
    <property type="evidence" value="ECO:0007669"/>
    <property type="project" value="InterPro"/>
</dbReference>
<dbReference type="InterPro" id="IPR003313">
    <property type="entry name" value="AraC-bd"/>
</dbReference>
<dbReference type="SUPFAM" id="SSF51182">
    <property type="entry name" value="RmlC-like cupins"/>
    <property type="match status" value="1"/>
</dbReference>
<evidence type="ECO:0000313" key="7">
    <source>
        <dbReference type="Proteomes" id="UP000599578"/>
    </source>
</evidence>
<dbReference type="CDD" id="cd06999">
    <property type="entry name" value="cupin_HpaA-like_N"/>
    <property type="match status" value="1"/>
</dbReference>